<accession>A0AA35QQM7</accession>
<gene>
    <name evidence="1" type="ORF">PODLI_1B040437</name>
</gene>
<dbReference type="EMBL" id="CANTUW010000146">
    <property type="protein sequence ID" value="CAI7935220.1"/>
    <property type="molecule type" value="Genomic_DNA"/>
</dbReference>
<proteinExistence type="predicted"/>
<evidence type="ECO:0000313" key="1">
    <source>
        <dbReference type="EMBL" id="CAI7935220.1"/>
    </source>
</evidence>
<reference evidence="1" key="1">
    <citation type="submission" date="2022-12" db="EMBL/GenBank/DDBJ databases">
        <authorList>
            <person name="Alioto T."/>
            <person name="Alioto T."/>
            <person name="Gomez Garrido J."/>
        </authorList>
    </citation>
    <scope>NUCLEOTIDE SEQUENCE</scope>
</reference>
<evidence type="ECO:0000313" key="2">
    <source>
        <dbReference type="Proteomes" id="UP001178461"/>
    </source>
</evidence>
<comment type="caution">
    <text evidence="1">The sequence shown here is derived from an EMBL/GenBank/DDBJ whole genome shotgun (WGS) entry which is preliminary data.</text>
</comment>
<feature type="non-terminal residue" evidence="1">
    <location>
        <position position="75"/>
    </location>
</feature>
<name>A0AA35QQM7_9SAUR</name>
<keyword evidence="2" id="KW-1185">Reference proteome</keyword>
<sequence>DATVGLPAAAGAAAAVVVRGRTPVDASFWGRPLRDATYILYLDAQGTLILFVGLMEKLTQMSVCFVLQTGSSLQS</sequence>
<dbReference type="Proteomes" id="UP001178461">
    <property type="component" value="Unassembled WGS sequence"/>
</dbReference>
<dbReference type="AlphaFoldDB" id="A0AA35QQM7"/>
<protein>
    <submittedName>
        <fullName evidence="1">Uncharacterized protein</fullName>
    </submittedName>
</protein>
<organism evidence="1 2">
    <name type="scientific">Podarcis lilfordi</name>
    <name type="common">Lilford's wall lizard</name>
    <dbReference type="NCBI Taxonomy" id="74358"/>
    <lineage>
        <taxon>Eukaryota</taxon>
        <taxon>Metazoa</taxon>
        <taxon>Chordata</taxon>
        <taxon>Craniata</taxon>
        <taxon>Vertebrata</taxon>
        <taxon>Euteleostomi</taxon>
        <taxon>Lepidosauria</taxon>
        <taxon>Squamata</taxon>
        <taxon>Bifurcata</taxon>
        <taxon>Unidentata</taxon>
        <taxon>Episquamata</taxon>
        <taxon>Laterata</taxon>
        <taxon>Lacertibaenia</taxon>
        <taxon>Lacertidae</taxon>
        <taxon>Podarcis</taxon>
    </lineage>
</organism>